<dbReference type="HOGENOM" id="CLU_146993_0_0_1"/>
<sequence length="149" mass="15360">MAPSISLVAATGVEAGGRGGASAVVEVVAGGRGGAPAVTEEAAGADERRRSPRRRRATTVGGHGGGGGRKRGRAPAVTEETLCAPSKWDELVRPILSDGFVSDLGGIFLSRDQPIPLAPQPNTSKNSFRPIPSYSIPPTKHYLNIGHTN</sequence>
<reference evidence="2" key="2">
    <citation type="submission" date="2018-04" db="EMBL/GenBank/DDBJ databases">
        <title>OnivRS2 (Oryza nivara Reference Sequence Version 2).</title>
        <authorList>
            <person name="Zhang J."/>
            <person name="Kudrna D."/>
            <person name="Lee S."/>
            <person name="Talag J."/>
            <person name="Rajasekar S."/>
            <person name="Welchert J."/>
            <person name="Hsing Y.-I."/>
            <person name="Wing R.A."/>
        </authorList>
    </citation>
    <scope>NUCLEOTIDE SEQUENCE [LARGE SCALE GENOMIC DNA]</scope>
    <source>
        <strain evidence="2">SL10</strain>
    </source>
</reference>
<evidence type="ECO:0000256" key="1">
    <source>
        <dbReference type="SAM" id="MobiDB-lite"/>
    </source>
</evidence>
<proteinExistence type="predicted"/>
<dbReference type="Gramene" id="ONIVA05G27690.1">
    <property type="protein sequence ID" value="ONIVA05G27690.1"/>
    <property type="gene ID" value="ONIVA05G27690"/>
</dbReference>
<dbReference type="Proteomes" id="UP000006591">
    <property type="component" value="Chromosome 5"/>
</dbReference>
<dbReference type="AlphaFoldDB" id="A0A0E0HIF4"/>
<protein>
    <submittedName>
        <fullName evidence="2">Uncharacterized protein</fullName>
    </submittedName>
</protein>
<dbReference type="EnsemblPlants" id="ONIVA05G27690.1">
    <property type="protein sequence ID" value="ONIVA05G27690.1"/>
    <property type="gene ID" value="ONIVA05G27690"/>
</dbReference>
<evidence type="ECO:0000313" key="2">
    <source>
        <dbReference type="EnsemblPlants" id="ONIVA05G27690.1"/>
    </source>
</evidence>
<reference evidence="2" key="1">
    <citation type="submission" date="2015-04" db="UniProtKB">
        <authorList>
            <consortium name="EnsemblPlants"/>
        </authorList>
    </citation>
    <scope>IDENTIFICATION</scope>
    <source>
        <strain evidence="2">SL10</strain>
    </source>
</reference>
<name>A0A0E0HIF4_ORYNI</name>
<feature type="region of interest" description="Disordered" evidence="1">
    <location>
        <begin position="113"/>
        <end position="135"/>
    </location>
</feature>
<accession>A0A0E0HIF4</accession>
<evidence type="ECO:0000313" key="3">
    <source>
        <dbReference type="Proteomes" id="UP000006591"/>
    </source>
</evidence>
<organism evidence="2">
    <name type="scientific">Oryza nivara</name>
    <name type="common">Indian wild rice</name>
    <name type="synonym">Oryza sativa f. spontanea</name>
    <dbReference type="NCBI Taxonomy" id="4536"/>
    <lineage>
        <taxon>Eukaryota</taxon>
        <taxon>Viridiplantae</taxon>
        <taxon>Streptophyta</taxon>
        <taxon>Embryophyta</taxon>
        <taxon>Tracheophyta</taxon>
        <taxon>Spermatophyta</taxon>
        <taxon>Magnoliopsida</taxon>
        <taxon>Liliopsida</taxon>
        <taxon>Poales</taxon>
        <taxon>Poaceae</taxon>
        <taxon>BOP clade</taxon>
        <taxon>Oryzoideae</taxon>
        <taxon>Oryzeae</taxon>
        <taxon>Oryzinae</taxon>
        <taxon>Oryza</taxon>
    </lineage>
</organism>
<feature type="region of interest" description="Disordered" evidence="1">
    <location>
        <begin position="32"/>
        <end position="78"/>
    </location>
</feature>
<keyword evidence="3" id="KW-1185">Reference proteome</keyword>
<dbReference type="OMA" id="YLNIGHT"/>